<comment type="caution">
    <text evidence="2">The sequence shown here is derived from an EMBL/GenBank/DDBJ whole genome shotgun (WGS) entry which is preliminary data.</text>
</comment>
<evidence type="ECO:0000256" key="1">
    <source>
        <dbReference type="SAM" id="MobiDB-lite"/>
    </source>
</evidence>
<evidence type="ECO:0000313" key="3">
    <source>
        <dbReference type="Proteomes" id="UP000784294"/>
    </source>
</evidence>
<gene>
    <name evidence="2" type="ORF">PXEA_LOCUS32490</name>
</gene>
<feature type="compositionally biased region" description="Low complexity" evidence="1">
    <location>
        <begin position="8"/>
        <end position="26"/>
    </location>
</feature>
<protein>
    <submittedName>
        <fullName evidence="2">Uncharacterized protein</fullName>
    </submittedName>
</protein>
<proteinExistence type="predicted"/>
<dbReference type="Proteomes" id="UP000784294">
    <property type="component" value="Unassembled WGS sequence"/>
</dbReference>
<dbReference type="AlphaFoldDB" id="A0A448XKX0"/>
<name>A0A448XKX0_9PLAT</name>
<dbReference type="EMBL" id="CAAALY010259915">
    <property type="protein sequence ID" value="VEL39050.1"/>
    <property type="molecule type" value="Genomic_DNA"/>
</dbReference>
<sequence>MLTLIPRQSPSLSIGSSDSGLQSGSPHGPVDPFTIFLVDQFHSVPVPVCISCQSLFFKAPEARTLPPHRAKRLSSDDILADFRPSRHWSSPSLNPCYLSKLWTPISGRNILVFISSIILGDSPKLRYSSYHRD</sequence>
<feature type="region of interest" description="Disordered" evidence="1">
    <location>
        <begin position="1"/>
        <end position="26"/>
    </location>
</feature>
<keyword evidence="3" id="KW-1185">Reference proteome</keyword>
<accession>A0A448XKX0</accession>
<evidence type="ECO:0000313" key="2">
    <source>
        <dbReference type="EMBL" id="VEL39050.1"/>
    </source>
</evidence>
<organism evidence="2 3">
    <name type="scientific">Protopolystoma xenopodis</name>
    <dbReference type="NCBI Taxonomy" id="117903"/>
    <lineage>
        <taxon>Eukaryota</taxon>
        <taxon>Metazoa</taxon>
        <taxon>Spiralia</taxon>
        <taxon>Lophotrochozoa</taxon>
        <taxon>Platyhelminthes</taxon>
        <taxon>Monogenea</taxon>
        <taxon>Polyopisthocotylea</taxon>
        <taxon>Polystomatidea</taxon>
        <taxon>Polystomatidae</taxon>
        <taxon>Protopolystoma</taxon>
    </lineage>
</organism>
<reference evidence="2" key="1">
    <citation type="submission" date="2018-11" db="EMBL/GenBank/DDBJ databases">
        <authorList>
            <consortium name="Pathogen Informatics"/>
        </authorList>
    </citation>
    <scope>NUCLEOTIDE SEQUENCE</scope>
</reference>